<dbReference type="GeneID" id="83211588"/>
<evidence type="ECO:0000313" key="2">
    <source>
        <dbReference type="EMBL" id="KAJ8659949.1"/>
    </source>
</evidence>
<sequence length="285" mass="30961">MAHYGNYNDSGGYGQYDPPYPMQHMQTPTMASDDGYGIDHNRKAGRQHGQYQHLSDGGAGGAPVLYVEEPRRRSCMDKLCCGCCTCLPKWIRYICCIILLLIICIAIVIGVLAGIFKVPDVKFNGIQGEPQFSINGTTANFVFNLNITIDNPNVESITFEDVVAKAYYPGHKETIGGGKLNDVHIERYAVTEIIFPFTLSVDAKDSATQSIIMDMMGKCGLTGSEPTDITINYDVVPTVNIIGIKISPTISNQANLPCNSNDIPDLSSITQLTSLIPSDVLPTSA</sequence>
<proteinExistence type="predicted"/>
<comment type="caution">
    <text evidence="2">The sequence shown here is derived from an EMBL/GenBank/DDBJ whole genome shotgun (WGS) entry which is preliminary data.</text>
</comment>
<dbReference type="InterPro" id="IPR055301">
    <property type="entry name" value="Lea14-like_2"/>
</dbReference>
<keyword evidence="1" id="KW-0812">Transmembrane</keyword>
<evidence type="ECO:0000313" key="3">
    <source>
        <dbReference type="Proteomes" id="UP001234581"/>
    </source>
</evidence>
<dbReference type="EMBL" id="JARTCD010000015">
    <property type="protein sequence ID" value="KAJ8659949.1"/>
    <property type="molecule type" value="Genomic_DNA"/>
</dbReference>
<dbReference type="RefSeq" id="XP_058344862.1">
    <property type="nucleotide sequence ID" value="XM_058484237.1"/>
</dbReference>
<keyword evidence="3" id="KW-1185">Reference proteome</keyword>
<dbReference type="AlphaFoldDB" id="A0AAD7V5V9"/>
<feature type="transmembrane region" description="Helical" evidence="1">
    <location>
        <begin position="90"/>
        <end position="116"/>
    </location>
</feature>
<dbReference type="Gene3D" id="2.60.40.1820">
    <property type="match status" value="1"/>
</dbReference>
<dbReference type="SUPFAM" id="SSF117070">
    <property type="entry name" value="LEA14-like"/>
    <property type="match status" value="1"/>
</dbReference>
<dbReference type="PANTHER" id="PTHR31852">
    <property type="entry name" value="LATE EMBRYOGENESIS ABUNDANT (LEA) HYDROXYPROLINE-RICH GLYCOPROTEIN FAMILY"/>
    <property type="match status" value="1"/>
</dbReference>
<name>A0AAD7V5V9_9FUNG</name>
<protein>
    <recommendedName>
        <fullName evidence="4">Late embryogenesis abundant protein LEA-2 subgroup domain-containing protein</fullName>
    </recommendedName>
</protein>
<keyword evidence="1" id="KW-1133">Transmembrane helix</keyword>
<accession>A0AAD7V5V9</accession>
<keyword evidence="1" id="KW-0472">Membrane</keyword>
<organism evidence="2 3">
    <name type="scientific">Lichtheimia ornata</name>
    <dbReference type="NCBI Taxonomy" id="688661"/>
    <lineage>
        <taxon>Eukaryota</taxon>
        <taxon>Fungi</taxon>
        <taxon>Fungi incertae sedis</taxon>
        <taxon>Mucoromycota</taxon>
        <taxon>Mucoromycotina</taxon>
        <taxon>Mucoromycetes</taxon>
        <taxon>Mucorales</taxon>
        <taxon>Lichtheimiaceae</taxon>
        <taxon>Lichtheimia</taxon>
    </lineage>
</organism>
<dbReference type="Proteomes" id="UP001234581">
    <property type="component" value="Unassembled WGS sequence"/>
</dbReference>
<evidence type="ECO:0000256" key="1">
    <source>
        <dbReference type="SAM" id="Phobius"/>
    </source>
</evidence>
<evidence type="ECO:0008006" key="4">
    <source>
        <dbReference type="Google" id="ProtNLM"/>
    </source>
</evidence>
<reference evidence="2 3" key="1">
    <citation type="submission" date="2023-03" db="EMBL/GenBank/DDBJ databases">
        <title>Genome sequence of Lichtheimia ornata CBS 291.66.</title>
        <authorList>
            <person name="Mohabir J.T."/>
            <person name="Shea T.P."/>
            <person name="Kurbessoian T."/>
            <person name="Berby B."/>
            <person name="Fontaine J."/>
            <person name="Livny J."/>
            <person name="Gnirke A."/>
            <person name="Stajich J.E."/>
            <person name="Cuomo C.A."/>
        </authorList>
    </citation>
    <scope>NUCLEOTIDE SEQUENCE [LARGE SCALE GENOMIC DNA]</scope>
    <source>
        <strain evidence="2">CBS 291.66</strain>
    </source>
</reference>
<gene>
    <name evidence="2" type="ORF">O0I10_004175</name>
</gene>